<gene>
    <name evidence="9" type="primary">rbsA</name>
    <name evidence="9" type="ORF">MPL3356_110076</name>
</gene>
<evidence type="ECO:0000256" key="3">
    <source>
        <dbReference type="ARBA" id="ARBA00022597"/>
    </source>
</evidence>
<dbReference type="GO" id="GO:0005524">
    <property type="term" value="F:ATP binding"/>
    <property type="evidence" value="ECO:0007669"/>
    <property type="project" value="UniProtKB-KW"/>
</dbReference>
<feature type="domain" description="ABC transporter" evidence="8">
    <location>
        <begin position="300"/>
        <end position="542"/>
    </location>
</feature>
<protein>
    <submittedName>
        <fullName evidence="9">Ribose import ATP-binding protein RbsA</fullName>
        <ecNumber evidence="9">3.6.3.17</ecNumber>
    </submittedName>
</protein>
<dbReference type="PROSITE" id="PS50893">
    <property type="entry name" value="ABC_TRANSPORTER_2"/>
    <property type="match status" value="2"/>
</dbReference>
<dbReference type="STRING" id="69974.MPLDJ20_100113"/>
<dbReference type="InterPro" id="IPR027417">
    <property type="entry name" value="P-loop_NTPase"/>
</dbReference>
<keyword evidence="5" id="KW-0547">Nucleotide-binding</keyword>
<keyword evidence="3" id="KW-0762">Sugar transport</keyword>
<evidence type="ECO:0000313" key="10">
    <source>
        <dbReference type="Proteomes" id="UP000045285"/>
    </source>
</evidence>
<feature type="domain" description="ABC transporter" evidence="8">
    <location>
        <begin position="52"/>
        <end position="288"/>
    </location>
</feature>
<dbReference type="SUPFAM" id="SSF52540">
    <property type="entry name" value="P-loop containing nucleoside triphosphate hydrolases"/>
    <property type="match status" value="2"/>
</dbReference>
<keyword evidence="4" id="KW-0677">Repeat</keyword>
<reference evidence="10" key="1">
    <citation type="submission" date="2014-08" db="EMBL/GenBank/DDBJ databases">
        <authorList>
            <person name="Moulin L."/>
        </authorList>
    </citation>
    <scope>NUCLEOTIDE SEQUENCE [LARGE SCALE GENOMIC DNA]</scope>
</reference>
<keyword evidence="9" id="KW-0378">Hydrolase</keyword>
<dbReference type="GO" id="GO:0016887">
    <property type="term" value="F:ATP hydrolysis activity"/>
    <property type="evidence" value="ECO:0007669"/>
    <property type="project" value="InterPro"/>
</dbReference>
<dbReference type="InterPro" id="IPR017871">
    <property type="entry name" value="ABC_transporter-like_CS"/>
</dbReference>
<dbReference type="Pfam" id="PF00005">
    <property type="entry name" value="ABC_tran"/>
    <property type="match status" value="2"/>
</dbReference>
<feature type="region of interest" description="Disordered" evidence="7">
    <location>
        <begin position="1"/>
        <end position="28"/>
    </location>
</feature>
<dbReference type="AlphaFoldDB" id="A0A090DE03"/>
<dbReference type="PANTHER" id="PTHR43790:SF9">
    <property type="entry name" value="GALACTOFURANOSE TRANSPORTER ATP-BINDING PROTEIN YTFR"/>
    <property type="match status" value="1"/>
</dbReference>
<dbReference type="Gene3D" id="3.40.50.300">
    <property type="entry name" value="P-loop containing nucleotide triphosphate hydrolases"/>
    <property type="match status" value="2"/>
</dbReference>
<evidence type="ECO:0000256" key="6">
    <source>
        <dbReference type="ARBA" id="ARBA00022840"/>
    </source>
</evidence>
<keyword evidence="10" id="KW-1185">Reference proteome</keyword>
<keyword evidence="2" id="KW-0813">Transport</keyword>
<organism evidence="9 10">
    <name type="scientific">Mesorhizobium plurifarium</name>
    <dbReference type="NCBI Taxonomy" id="69974"/>
    <lineage>
        <taxon>Bacteria</taxon>
        <taxon>Pseudomonadati</taxon>
        <taxon>Pseudomonadota</taxon>
        <taxon>Alphaproteobacteria</taxon>
        <taxon>Hyphomicrobiales</taxon>
        <taxon>Phyllobacteriaceae</taxon>
        <taxon>Mesorhizobium</taxon>
    </lineage>
</organism>
<comment type="similarity">
    <text evidence="1">Belongs to the ABC transporter superfamily.</text>
</comment>
<dbReference type="CDD" id="cd03216">
    <property type="entry name" value="ABC_Carb_Monos_I"/>
    <property type="match status" value="1"/>
</dbReference>
<dbReference type="Proteomes" id="UP000045285">
    <property type="component" value="Unassembled WGS sequence"/>
</dbReference>
<dbReference type="PROSITE" id="PS00211">
    <property type="entry name" value="ABC_TRANSPORTER_1"/>
    <property type="match status" value="1"/>
</dbReference>
<dbReference type="InterPro" id="IPR003593">
    <property type="entry name" value="AAA+_ATPase"/>
</dbReference>
<dbReference type="InterPro" id="IPR003439">
    <property type="entry name" value="ABC_transporter-like_ATP-bd"/>
</dbReference>
<evidence type="ECO:0000256" key="4">
    <source>
        <dbReference type="ARBA" id="ARBA00022737"/>
    </source>
</evidence>
<name>A0A090DE03_MESPL</name>
<evidence type="ECO:0000256" key="5">
    <source>
        <dbReference type="ARBA" id="ARBA00022741"/>
    </source>
</evidence>
<keyword evidence="6 9" id="KW-0067">ATP-binding</keyword>
<sequence>MPLKRVNLSSTPPRRPALNRADETTGSHGYAAARHIQPGLTAMQTAKRDIAVSMTGISKRFGPVRALENANLEIARGSILGLVGQNGAGKSTIIKVLAGIIKPDSGSIVINGETVSTLTPASVEKLGVHFIHQDRLLVPTATVGEAVFLGHEIGLGPFVSRRAMERRAADLLKRFFGMELPAGTLVKDLTTAQQKVVQITRALAQKASVLVLDEPTAALVKREVDSLFDVLRRLRDDGIAVVFISHYMQEIEKLCDRVTVMRNGTDVGTVDPRQTPIDEIIAMMIARDVGEMFPKRSVELGAPVLEVSNLRLGGSFENIGFNVRAGEIVGLTGLLGSGAKEIVQCLFGLKTADGGEVKVEGRELSLSTPVKAVRDGIAMLPEDRRAHGVALGLSVRENISLASLRRYSRSGMVSRGAENQAVDGLIKELSIKTPHRDALVRELSGGNQQKVAIAKWLSCQSRVYVLDEPTVAVDVGAKVEIYNLLNRLAGEGAAILLLSSDLLELVGVCDRVLVVYRGRLAGSFSGPAMNSDALLAASSGARSNADGVAA</sequence>
<evidence type="ECO:0000313" key="9">
    <source>
        <dbReference type="EMBL" id="CDX11629.1"/>
    </source>
</evidence>
<evidence type="ECO:0000259" key="8">
    <source>
        <dbReference type="PROSITE" id="PS50893"/>
    </source>
</evidence>
<evidence type="ECO:0000256" key="7">
    <source>
        <dbReference type="SAM" id="MobiDB-lite"/>
    </source>
</evidence>
<accession>A0A090DE03</accession>
<dbReference type="SMART" id="SM00382">
    <property type="entry name" value="AAA"/>
    <property type="match status" value="2"/>
</dbReference>
<evidence type="ECO:0000256" key="2">
    <source>
        <dbReference type="ARBA" id="ARBA00022448"/>
    </source>
</evidence>
<evidence type="ECO:0000256" key="1">
    <source>
        <dbReference type="ARBA" id="ARBA00005417"/>
    </source>
</evidence>
<dbReference type="EC" id="3.6.3.17" evidence="9"/>
<dbReference type="CDD" id="cd03215">
    <property type="entry name" value="ABC_Carb_Monos_II"/>
    <property type="match status" value="1"/>
</dbReference>
<dbReference type="EMBL" id="CCMZ01000003">
    <property type="protein sequence ID" value="CDX11629.1"/>
    <property type="molecule type" value="Genomic_DNA"/>
</dbReference>
<dbReference type="InterPro" id="IPR050107">
    <property type="entry name" value="ABC_carbohydrate_import_ATPase"/>
</dbReference>
<dbReference type="PANTHER" id="PTHR43790">
    <property type="entry name" value="CARBOHYDRATE TRANSPORT ATP-BINDING PROTEIN MG119-RELATED"/>
    <property type="match status" value="1"/>
</dbReference>
<proteinExistence type="inferred from homology"/>